<dbReference type="Proteomes" id="UP000004959">
    <property type="component" value="Chromosome"/>
</dbReference>
<dbReference type="PANTHER" id="PTHR30336">
    <property type="entry name" value="INNER MEMBRANE PROTEIN, PROBABLE PERMEASE"/>
    <property type="match status" value="1"/>
</dbReference>
<sequence>MHPIIPKSPEVPDLTEAEIDFLTNVVFGPKKEIKKCDALFVFSGTHPGHWEKALEAYKQTGVKKIIVTGGNSLTGVKHPEWQFGNKTEADVIIDYLLAHGVPSGQIFAEKLSTNSLENVKFALNVFDFSQINSLMFVCKSHAAGRQLRTLTKYLPSTIKYVPYTFDAEYSGQPVSREQWMASSVGRSRVWGEYLRILYYGQRGDISPLEIAP</sequence>
<comment type="caution">
    <text evidence="2">The sequence shown here is derived from an EMBL/GenBank/DDBJ whole genome shotgun (WGS) entry which is preliminary data.</text>
</comment>
<evidence type="ECO:0000313" key="3">
    <source>
        <dbReference type="Proteomes" id="UP000004959"/>
    </source>
</evidence>
<dbReference type="HOGENOM" id="CLU_107581_1_0_9"/>
<dbReference type="CDD" id="cd06259">
    <property type="entry name" value="YdcF-like"/>
    <property type="match status" value="1"/>
</dbReference>
<dbReference type="Gene3D" id="3.40.50.620">
    <property type="entry name" value="HUPs"/>
    <property type="match status" value="1"/>
</dbReference>
<dbReference type="RefSeq" id="WP_007746434.1">
    <property type="nucleotide sequence ID" value="NZ_CM001398.1"/>
</dbReference>
<dbReference type="InterPro" id="IPR051599">
    <property type="entry name" value="Cell_Envelope_Assoc"/>
</dbReference>
<evidence type="ECO:0000259" key="1">
    <source>
        <dbReference type="Pfam" id="PF02698"/>
    </source>
</evidence>
<protein>
    <submittedName>
        <fullName evidence="2">Group-specific protein</fullName>
    </submittedName>
</protein>
<name>G9WFW4_9LACO</name>
<dbReference type="EMBL" id="AFVZ01000001">
    <property type="protein sequence ID" value="EHN59487.1"/>
    <property type="molecule type" value="Genomic_DNA"/>
</dbReference>
<dbReference type="OrthoDB" id="9782395at2"/>
<dbReference type="GO" id="GO:0005886">
    <property type="term" value="C:plasma membrane"/>
    <property type="evidence" value="ECO:0007669"/>
    <property type="project" value="TreeGrafter"/>
</dbReference>
<dbReference type="InterPro" id="IPR003848">
    <property type="entry name" value="DUF218"/>
</dbReference>
<gene>
    <name evidence="2" type="ORF">OKIT_1404</name>
</gene>
<dbReference type="PATRIC" id="fig|1045004.4.peg.1379"/>
<feature type="domain" description="DUF218" evidence="1">
    <location>
        <begin position="38"/>
        <end position="194"/>
    </location>
</feature>
<evidence type="ECO:0000313" key="2">
    <source>
        <dbReference type="EMBL" id="EHN59487.1"/>
    </source>
</evidence>
<dbReference type="InterPro" id="IPR014729">
    <property type="entry name" value="Rossmann-like_a/b/a_fold"/>
</dbReference>
<accession>G9WFW4</accession>
<organism evidence="2 3">
    <name type="scientific">Oenococcus kitaharae DSM 17330</name>
    <dbReference type="NCBI Taxonomy" id="1045004"/>
    <lineage>
        <taxon>Bacteria</taxon>
        <taxon>Bacillati</taxon>
        <taxon>Bacillota</taxon>
        <taxon>Bacilli</taxon>
        <taxon>Lactobacillales</taxon>
        <taxon>Lactobacillaceae</taxon>
        <taxon>Oenococcus</taxon>
    </lineage>
</organism>
<dbReference type="GO" id="GO:0043164">
    <property type="term" value="P:Gram-negative-bacterium-type cell wall biogenesis"/>
    <property type="evidence" value="ECO:0007669"/>
    <property type="project" value="TreeGrafter"/>
</dbReference>
<dbReference type="AlphaFoldDB" id="G9WFW4"/>
<reference evidence="2 3" key="1">
    <citation type="journal article" date="2012" name="PLoS ONE">
        <title>Functional divergence in the genus oenococcus as predicted by genome sequencing of the newly-described species, Oenococcus kitaharae.</title>
        <authorList>
            <person name="Borneman A.R."/>
            <person name="McCarthy J.M."/>
            <person name="Chambers P.J."/>
            <person name="Bartowsky E.J."/>
        </authorList>
    </citation>
    <scope>NUCLEOTIDE SEQUENCE [LARGE SCALE GENOMIC DNA]</scope>
    <source>
        <strain evidence="3">DSM17330</strain>
    </source>
</reference>
<dbReference type="GO" id="GO:0000270">
    <property type="term" value="P:peptidoglycan metabolic process"/>
    <property type="evidence" value="ECO:0007669"/>
    <property type="project" value="TreeGrafter"/>
</dbReference>
<keyword evidence="3" id="KW-1185">Reference proteome</keyword>
<dbReference type="STRING" id="336988.NT96_00670"/>
<dbReference type="eggNOG" id="COG1434">
    <property type="taxonomic scope" value="Bacteria"/>
</dbReference>
<proteinExistence type="predicted"/>
<dbReference type="Pfam" id="PF02698">
    <property type="entry name" value="DUF218"/>
    <property type="match status" value="1"/>
</dbReference>
<dbReference type="PANTHER" id="PTHR30336:SF4">
    <property type="entry name" value="ENVELOPE BIOGENESIS FACTOR ELYC"/>
    <property type="match status" value="1"/>
</dbReference>